<keyword evidence="6" id="KW-1185">Reference proteome</keyword>
<feature type="compositionally biased region" description="Basic and acidic residues" evidence="3">
    <location>
        <begin position="21"/>
        <end position="42"/>
    </location>
</feature>
<sequence length="126" mass="14327">MKETTRNEPLPARTGHHAARRMPDRGREPFREVEELRDRPGRGFDPGSSMSRGGAWQPMVDVEETEDAYFYEAEPPGVARDDITVDVNDNELSISGEMREEESNGVLHHQMRRTGHFSHRSALPQA</sequence>
<evidence type="ECO:0000256" key="2">
    <source>
        <dbReference type="RuleBase" id="RU003616"/>
    </source>
</evidence>
<evidence type="ECO:0000256" key="3">
    <source>
        <dbReference type="SAM" id="MobiDB-lite"/>
    </source>
</evidence>
<dbReference type="SUPFAM" id="SSF49764">
    <property type="entry name" value="HSP20-like chaperones"/>
    <property type="match status" value="1"/>
</dbReference>
<gene>
    <name evidence="5" type="ORF">FHX42_003649</name>
</gene>
<dbReference type="PROSITE" id="PS01031">
    <property type="entry name" value="SHSP"/>
    <property type="match status" value="1"/>
</dbReference>
<organism evidence="5 6">
    <name type="scientific">Halosaccharopolyspora lacisalsi</name>
    <dbReference type="NCBI Taxonomy" id="1000566"/>
    <lineage>
        <taxon>Bacteria</taxon>
        <taxon>Bacillati</taxon>
        <taxon>Actinomycetota</taxon>
        <taxon>Actinomycetes</taxon>
        <taxon>Pseudonocardiales</taxon>
        <taxon>Pseudonocardiaceae</taxon>
        <taxon>Halosaccharopolyspora</taxon>
    </lineage>
</organism>
<dbReference type="InterPro" id="IPR031107">
    <property type="entry name" value="Small_HSP"/>
</dbReference>
<dbReference type="PANTHER" id="PTHR11527">
    <property type="entry name" value="HEAT-SHOCK PROTEIN 20 FAMILY MEMBER"/>
    <property type="match status" value="1"/>
</dbReference>
<accession>A0A839DZ52</accession>
<evidence type="ECO:0000256" key="1">
    <source>
        <dbReference type="PROSITE-ProRule" id="PRU00285"/>
    </source>
</evidence>
<comment type="similarity">
    <text evidence="1 2">Belongs to the small heat shock protein (HSP20) family.</text>
</comment>
<feature type="region of interest" description="Disordered" evidence="3">
    <location>
        <begin position="1"/>
        <end position="57"/>
    </location>
</feature>
<name>A0A839DZ52_9PSEU</name>
<dbReference type="Proteomes" id="UP000569329">
    <property type="component" value="Unassembled WGS sequence"/>
</dbReference>
<dbReference type="Gene3D" id="2.60.40.790">
    <property type="match status" value="1"/>
</dbReference>
<dbReference type="InterPro" id="IPR002068">
    <property type="entry name" value="A-crystallin/Hsp20_dom"/>
</dbReference>
<evidence type="ECO:0000313" key="5">
    <source>
        <dbReference type="EMBL" id="MBA8826273.1"/>
    </source>
</evidence>
<dbReference type="RefSeq" id="WP_182545514.1">
    <property type="nucleotide sequence ID" value="NZ_JACGWZ010000005.1"/>
</dbReference>
<feature type="domain" description="SHSP" evidence="4">
    <location>
        <begin position="50"/>
        <end position="126"/>
    </location>
</feature>
<dbReference type="CDD" id="cd06464">
    <property type="entry name" value="ACD_sHsps-like"/>
    <property type="match status" value="1"/>
</dbReference>
<protein>
    <submittedName>
        <fullName evidence="5">HSP20 family protein</fullName>
    </submittedName>
</protein>
<evidence type="ECO:0000259" key="4">
    <source>
        <dbReference type="PROSITE" id="PS01031"/>
    </source>
</evidence>
<reference evidence="5 6" key="1">
    <citation type="submission" date="2020-07" db="EMBL/GenBank/DDBJ databases">
        <title>Sequencing the genomes of 1000 actinobacteria strains.</title>
        <authorList>
            <person name="Klenk H.-P."/>
        </authorList>
    </citation>
    <scope>NUCLEOTIDE SEQUENCE [LARGE SCALE GENOMIC DNA]</scope>
    <source>
        <strain evidence="5 6">DSM 45975</strain>
    </source>
</reference>
<comment type="caution">
    <text evidence="5">The sequence shown here is derived from an EMBL/GenBank/DDBJ whole genome shotgun (WGS) entry which is preliminary data.</text>
</comment>
<dbReference type="EMBL" id="JACGWZ010000005">
    <property type="protein sequence ID" value="MBA8826273.1"/>
    <property type="molecule type" value="Genomic_DNA"/>
</dbReference>
<evidence type="ECO:0000313" key="6">
    <source>
        <dbReference type="Proteomes" id="UP000569329"/>
    </source>
</evidence>
<dbReference type="InterPro" id="IPR008978">
    <property type="entry name" value="HSP20-like_chaperone"/>
</dbReference>
<dbReference type="AlphaFoldDB" id="A0A839DZ52"/>
<proteinExistence type="inferred from homology"/>
<dbReference type="Pfam" id="PF00011">
    <property type="entry name" value="HSP20"/>
    <property type="match status" value="1"/>
</dbReference>